<evidence type="ECO:0000313" key="8">
    <source>
        <dbReference type="Proteomes" id="UP000332515"/>
    </source>
</evidence>
<dbReference type="GO" id="GO:0015171">
    <property type="term" value="F:amino acid transmembrane transporter activity"/>
    <property type="evidence" value="ECO:0007669"/>
    <property type="project" value="TreeGrafter"/>
</dbReference>
<dbReference type="PANTHER" id="PTHR30086">
    <property type="entry name" value="ARGININE EXPORTER PROTEIN ARGO"/>
    <property type="match status" value="1"/>
</dbReference>
<evidence type="ECO:0000256" key="1">
    <source>
        <dbReference type="ARBA" id="ARBA00004651"/>
    </source>
</evidence>
<sequence>MLDVGLVATGFVIGVVATAPVGPVNIMTIQRAFRHGFFAGLSAGIGAVIADALYASLAAFGVTAVSTFITDHVRIIQVIGALVMFWFGWRIYRTHPHLNDRNDTGGGLFSGIPTAFLLTITNPGAVFGFIALIGGLGDLAPAPGDWLGALQLVGGLVVGSLSWWMLIAGLVTMFRSRLDDRWLERINHAAAGLLFVFGVVVLVRAFL</sequence>
<dbReference type="PANTHER" id="PTHR30086:SF20">
    <property type="entry name" value="ARGININE EXPORTER PROTEIN ARGO-RELATED"/>
    <property type="match status" value="1"/>
</dbReference>
<dbReference type="InterPro" id="IPR001123">
    <property type="entry name" value="LeuE-type"/>
</dbReference>
<accession>A0A6A7Y7K1</accession>
<evidence type="ECO:0000256" key="4">
    <source>
        <dbReference type="ARBA" id="ARBA00022989"/>
    </source>
</evidence>
<evidence type="ECO:0000256" key="6">
    <source>
        <dbReference type="SAM" id="Phobius"/>
    </source>
</evidence>
<evidence type="ECO:0000256" key="5">
    <source>
        <dbReference type="ARBA" id="ARBA00023136"/>
    </source>
</evidence>
<name>A0A6A7Y7K1_9HYPH</name>
<feature type="transmembrane region" description="Helical" evidence="6">
    <location>
        <begin position="38"/>
        <end position="69"/>
    </location>
</feature>
<feature type="transmembrane region" description="Helical" evidence="6">
    <location>
        <begin position="75"/>
        <end position="92"/>
    </location>
</feature>
<evidence type="ECO:0000256" key="2">
    <source>
        <dbReference type="ARBA" id="ARBA00022475"/>
    </source>
</evidence>
<feature type="transmembrane region" description="Helical" evidence="6">
    <location>
        <begin position="6"/>
        <end position="26"/>
    </location>
</feature>
<keyword evidence="8" id="KW-1185">Reference proteome</keyword>
<keyword evidence="5 6" id="KW-0472">Membrane</keyword>
<keyword evidence="3 6" id="KW-0812">Transmembrane</keyword>
<protein>
    <submittedName>
        <fullName evidence="7">LysE family translocator</fullName>
    </submittedName>
</protein>
<dbReference type="EMBL" id="VWNA01000001">
    <property type="protein sequence ID" value="MQT14031.1"/>
    <property type="molecule type" value="Genomic_DNA"/>
</dbReference>
<dbReference type="GO" id="GO:0005886">
    <property type="term" value="C:plasma membrane"/>
    <property type="evidence" value="ECO:0007669"/>
    <property type="project" value="UniProtKB-SubCell"/>
</dbReference>
<feature type="transmembrane region" description="Helical" evidence="6">
    <location>
        <begin position="149"/>
        <end position="174"/>
    </location>
</feature>
<feature type="transmembrane region" description="Helical" evidence="6">
    <location>
        <begin position="112"/>
        <end position="137"/>
    </location>
</feature>
<organism evidence="7 8">
    <name type="scientific">Segnochrobactrum spirostomi</name>
    <dbReference type="NCBI Taxonomy" id="2608987"/>
    <lineage>
        <taxon>Bacteria</taxon>
        <taxon>Pseudomonadati</taxon>
        <taxon>Pseudomonadota</taxon>
        <taxon>Alphaproteobacteria</taxon>
        <taxon>Hyphomicrobiales</taxon>
        <taxon>Segnochrobactraceae</taxon>
        <taxon>Segnochrobactrum</taxon>
    </lineage>
</organism>
<comment type="caution">
    <text evidence="7">The sequence shown here is derived from an EMBL/GenBank/DDBJ whole genome shotgun (WGS) entry which is preliminary data.</text>
</comment>
<keyword evidence="4 6" id="KW-1133">Transmembrane helix</keyword>
<evidence type="ECO:0000313" key="7">
    <source>
        <dbReference type="EMBL" id="MQT14031.1"/>
    </source>
</evidence>
<comment type="subcellular location">
    <subcellularLocation>
        <location evidence="1">Cell membrane</location>
        <topology evidence="1">Multi-pass membrane protein</topology>
    </subcellularLocation>
</comment>
<feature type="transmembrane region" description="Helical" evidence="6">
    <location>
        <begin position="186"/>
        <end position="206"/>
    </location>
</feature>
<keyword evidence="2" id="KW-1003">Cell membrane</keyword>
<dbReference type="AlphaFoldDB" id="A0A6A7Y7K1"/>
<proteinExistence type="predicted"/>
<dbReference type="Proteomes" id="UP000332515">
    <property type="component" value="Unassembled WGS sequence"/>
</dbReference>
<gene>
    <name evidence="7" type="ORF">F0357_15545</name>
</gene>
<evidence type="ECO:0000256" key="3">
    <source>
        <dbReference type="ARBA" id="ARBA00022692"/>
    </source>
</evidence>
<dbReference type="Pfam" id="PF01810">
    <property type="entry name" value="LysE"/>
    <property type="match status" value="1"/>
</dbReference>
<reference evidence="7 8" key="1">
    <citation type="submission" date="2019-09" db="EMBL/GenBank/DDBJ databases">
        <title>Segnochrobactrum spirostomi gen. nov., sp. nov., isolated from the ciliate Spirostomum cf. yagiui and description of a novel family, Segnochrobactraceae fam. nov. within the order Rhizobiales of the class Alphaproteobacteria.</title>
        <authorList>
            <person name="Akter S."/>
            <person name="Shazib S.U.A."/>
            <person name="Shin M.K."/>
        </authorList>
    </citation>
    <scope>NUCLEOTIDE SEQUENCE [LARGE SCALE GENOMIC DNA]</scope>
    <source>
        <strain evidence="7 8">Sp-1</strain>
    </source>
</reference>